<sequence>MPKHGSKLVGLISAPRTIEGFSQYPNIKPEIRNRINDMVATANDGTHRYFLAYRSLIINAINISKSNKIANTEVIAWKTYESDPPGSNFIKLFSLQGQDFYKLSDSYLK</sequence>
<protein>
    <submittedName>
        <fullName evidence="1">Uncharacterized protein</fullName>
    </submittedName>
</protein>
<dbReference type="Proteomes" id="UP000196435">
    <property type="component" value="Unassembled WGS sequence"/>
</dbReference>
<evidence type="ECO:0000313" key="1">
    <source>
        <dbReference type="EMBL" id="SIP71361.1"/>
    </source>
</evidence>
<gene>
    <name evidence="1" type="ORF">XIS1_1120065</name>
</gene>
<dbReference type="RefSeq" id="WP_086954765.1">
    <property type="nucleotide sequence ID" value="NZ_CAWNQC010000146.1"/>
</dbReference>
<organism evidence="1 2">
    <name type="scientific">Xenorhabdus innexi</name>
    <dbReference type="NCBI Taxonomy" id="290109"/>
    <lineage>
        <taxon>Bacteria</taxon>
        <taxon>Pseudomonadati</taxon>
        <taxon>Pseudomonadota</taxon>
        <taxon>Gammaproteobacteria</taxon>
        <taxon>Enterobacterales</taxon>
        <taxon>Morganellaceae</taxon>
        <taxon>Xenorhabdus</taxon>
    </lineage>
</organism>
<dbReference type="EMBL" id="FTLG01000016">
    <property type="protein sequence ID" value="SIP71361.1"/>
    <property type="molecule type" value="Genomic_DNA"/>
</dbReference>
<evidence type="ECO:0000313" key="2">
    <source>
        <dbReference type="Proteomes" id="UP000196435"/>
    </source>
</evidence>
<name>A0A1N6MR91_9GAMM</name>
<proteinExistence type="predicted"/>
<accession>A0A1N6MR91</accession>
<dbReference type="AlphaFoldDB" id="A0A1N6MR91"/>
<reference evidence="2" key="1">
    <citation type="submission" date="2016-12" db="EMBL/GenBank/DDBJ databases">
        <authorList>
            <person name="Gaudriault S."/>
        </authorList>
    </citation>
    <scope>NUCLEOTIDE SEQUENCE [LARGE SCALE GENOMIC DNA]</scope>
    <source>
        <strain evidence="2">HGB1681 (deposited as PTA-6826 in the American Type Culture Collection)</strain>
    </source>
</reference>